<organism evidence="1 2">
    <name type="scientific">Salix udensis</name>
    <dbReference type="NCBI Taxonomy" id="889485"/>
    <lineage>
        <taxon>Eukaryota</taxon>
        <taxon>Viridiplantae</taxon>
        <taxon>Streptophyta</taxon>
        <taxon>Embryophyta</taxon>
        <taxon>Tracheophyta</taxon>
        <taxon>Spermatophyta</taxon>
        <taxon>Magnoliopsida</taxon>
        <taxon>eudicotyledons</taxon>
        <taxon>Gunneridae</taxon>
        <taxon>Pentapetalae</taxon>
        <taxon>rosids</taxon>
        <taxon>fabids</taxon>
        <taxon>Malpighiales</taxon>
        <taxon>Salicaceae</taxon>
        <taxon>Saliceae</taxon>
        <taxon>Salix</taxon>
    </lineage>
</organism>
<dbReference type="PANTHER" id="PTHR47413:SF2">
    <property type="entry name" value="LIPASE-LIKE PAD4"/>
    <property type="match status" value="1"/>
</dbReference>
<accession>A0AAD6KBS1</accession>
<comment type="caution">
    <text evidence="1">The sequence shown here is derived from an EMBL/GenBank/DDBJ whole genome shotgun (WGS) entry which is preliminary data.</text>
</comment>
<evidence type="ECO:0000313" key="2">
    <source>
        <dbReference type="Proteomes" id="UP001162972"/>
    </source>
</evidence>
<evidence type="ECO:0000313" key="1">
    <source>
        <dbReference type="EMBL" id="KAJ6419362.1"/>
    </source>
</evidence>
<gene>
    <name evidence="1" type="ORF">OIU84_029467</name>
</gene>
<proteinExistence type="predicted"/>
<sequence>MDTESSTFETTEMLADFLASTPLLSESWRLCNLANQNSLVGFVANQVGSIGYLAFSGTLFVSGSDPSFKNLVCLPDRDGAGNDLFAPLHDKNEGEEPVLVQGALLRIFENMYSNPSFKNQVSFLPW</sequence>
<dbReference type="Proteomes" id="UP001162972">
    <property type="component" value="Chromosome 7"/>
</dbReference>
<name>A0AAD6KBS1_9ROSI</name>
<protein>
    <submittedName>
        <fullName evidence="1">Uncharacterized protein</fullName>
    </submittedName>
</protein>
<dbReference type="PANTHER" id="PTHR47413">
    <property type="entry name" value="LIPASE-LIKE PAD4"/>
    <property type="match status" value="1"/>
</dbReference>
<dbReference type="AlphaFoldDB" id="A0AAD6KBS1"/>
<reference evidence="1 2" key="1">
    <citation type="journal article" date="2023" name="Int. J. Mol. Sci.">
        <title>De Novo Assembly and Annotation of 11 Diverse Shrub Willow (Salix) Genomes Reveals Novel Gene Organization in Sex-Linked Regions.</title>
        <authorList>
            <person name="Hyden B."/>
            <person name="Feng K."/>
            <person name="Yates T.B."/>
            <person name="Jawdy S."/>
            <person name="Cereghino C."/>
            <person name="Smart L.B."/>
            <person name="Muchero W."/>
        </authorList>
    </citation>
    <scope>NUCLEOTIDE SEQUENCE [LARGE SCALE GENOMIC DNA]</scope>
    <source>
        <tissue evidence="1">Shoot tip</tissue>
    </source>
</reference>
<keyword evidence="2" id="KW-1185">Reference proteome</keyword>
<dbReference type="EMBL" id="JAPFFJ010000009">
    <property type="protein sequence ID" value="KAJ6419362.1"/>
    <property type="molecule type" value="Genomic_DNA"/>
</dbReference>